<gene>
    <name evidence="1" type="ORF">CD29_14425</name>
</gene>
<dbReference type="AlphaFoldDB" id="A0A0A3I4P0"/>
<name>A0A0A3I4P0_9BACL</name>
<dbReference type="Proteomes" id="UP000030416">
    <property type="component" value="Unassembled WGS sequence"/>
</dbReference>
<reference evidence="1 2" key="1">
    <citation type="submission" date="2014-02" db="EMBL/GenBank/DDBJ databases">
        <title>Draft genome sequence of Lysinibacillus manganicus DSM 26584T.</title>
        <authorList>
            <person name="Zhang F."/>
            <person name="Wang G."/>
            <person name="Zhang L."/>
        </authorList>
    </citation>
    <scope>NUCLEOTIDE SEQUENCE [LARGE SCALE GENOMIC DNA]</scope>
    <source>
        <strain evidence="1 2">DSM 26584</strain>
    </source>
</reference>
<keyword evidence="2" id="KW-1185">Reference proteome</keyword>
<sequence>MDMVRVAKLSREDYKDLNTVEKCLEFFIDTVPNNSYYFPIRGEGHKLSTKYDHTGALILFSYYKNVYALGFIKDVKEEDNRIVGVYLEEYNYKVFDDEKFFELEELEGALGFEIFDFNFNNQGWNVLTGENAQIVFNYLSDVKGIDLN</sequence>
<organism evidence="1 2">
    <name type="scientific">Ureibacillus manganicus DSM 26584</name>
    <dbReference type="NCBI Taxonomy" id="1384049"/>
    <lineage>
        <taxon>Bacteria</taxon>
        <taxon>Bacillati</taxon>
        <taxon>Bacillota</taxon>
        <taxon>Bacilli</taxon>
        <taxon>Bacillales</taxon>
        <taxon>Caryophanaceae</taxon>
        <taxon>Ureibacillus</taxon>
    </lineage>
</organism>
<accession>A0A0A3I4P0</accession>
<evidence type="ECO:0000313" key="2">
    <source>
        <dbReference type="Proteomes" id="UP000030416"/>
    </source>
</evidence>
<comment type="caution">
    <text evidence="1">The sequence shown here is derived from an EMBL/GenBank/DDBJ whole genome shotgun (WGS) entry which is preliminary data.</text>
</comment>
<proteinExistence type="predicted"/>
<evidence type="ECO:0000313" key="1">
    <source>
        <dbReference type="EMBL" id="KGR77638.1"/>
    </source>
</evidence>
<protein>
    <submittedName>
        <fullName evidence="1">Uncharacterized protein</fullName>
    </submittedName>
</protein>
<dbReference type="EMBL" id="JPVN01000017">
    <property type="protein sequence ID" value="KGR77638.1"/>
    <property type="molecule type" value="Genomic_DNA"/>
</dbReference>